<dbReference type="Pfam" id="PF07992">
    <property type="entry name" value="Pyr_redox_2"/>
    <property type="match status" value="1"/>
</dbReference>
<dbReference type="SUPFAM" id="SSF51905">
    <property type="entry name" value="FAD/NAD(P)-binding domain"/>
    <property type="match status" value="2"/>
</dbReference>
<keyword evidence="9" id="KW-1185">Reference proteome</keyword>
<evidence type="ECO:0000256" key="5">
    <source>
        <dbReference type="ARBA" id="ARBA00023027"/>
    </source>
</evidence>
<gene>
    <name evidence="8" type="ORF">SCF082_LOCUS19058</name>
</gene>
<feature type="domain" description="FAD/NAD(P)-binding" evidence="6">
    <location>
        <begin position="124"/>
        <end position="463"/>
    </location>
</feature>
<dbReference type="InterPro" id="IPR045024">
    <property type="entry name" value="NDH-2"/>
</dbReference>
<feature type="domain" description="External alternative NADH-ubiquinone oxidoreductase-like C-terminal" evidence="7">
    <location>
        <begin position="515"/>
        <end position="578"/>
    </location>
</feature>
<reference evidence="8 9" key="1">
    <citation type="submission" date="2024-02" db="EMBL/GenBank/DDBJ databases">
        <authorList>
            <person name="Chen Y."/>
            <person name="Shah S."/>
            <person name="Dougan E. K."/>
            <person name="Thang M."/>
            <person name="Chan C."/>
        </authorList>
    </citation>
    <scope>NUCLEOTIDE SEQUENCE [LARGE SCALE GENOMIC DNA]</scope>
</reference>
<evidence type="ECO:0000259" key="7">
    <source>
        <dbReference type="Pfam" id="PF22366"/>
    </source>
</evidence>
<dbReference type="Pfam" id="PF22366">
    <property type="entry name" value="NDH2_C"/>
    <property type="match status" value="1"/>
</dbReference>
<name>A0ABP0KVP4_9DINO</name>
<sequence length="582" mass="64468">MLRSQSTSVHSNVLPWHARRAWPTQRAVEAVEARPLRPLFGAQLVALVAPGALVSSLASKSRGSSRHVPSQRRIHTVRRGLVEDVEQALEELANTAEDALLHVTRLPAWLSSERDSRRSEGKRQVVVLGTGWAAHAIAKIIDVSKVDVCVISPRNYFVFTPMLAAAAVGTVEYRSILEHIRSANPTVDYYQGTCESINMEKKELLIRPYPPGLEKDFVLPYDVLVMAVGLRPSSLGVPGVSTHCLFLKNIEDARRLRKQVTQNFEAADLPTKDEEERKRLLTFVVVGGGPTGCEFCGELSDFVKNDLRRFYPKLAPLVRILLLHRGANVLPSFGKDLQVAAAETLEKQGIEIFTNAAVTEVNSAQVHVKMKGKTEDMILPCGLTVWAAGQIGQELVRHMHQEIPQQKELAQEKANGNDSQLFVDRWLRVCGVLDGSMIALGDCARMKDEDPLPQTAQVAAQQGAFVARILNKQYDLAAEIPTLPPGGNDNPFDVARFAYIRGHTEAMPFRFLDLGRLAYLGQSQAVAEVGVGSTTVSQAKGLAAFVLWRSVYIVKQVSFRNRVLVLFDWIKSRLFGRDLTRF</sequence>
<dbReference type="InterPro" id="IPR023753">
    <property type="entry name" value="FAD/NAD-binding_dom"/>
</dbReference>
<comment type="similarity">
    <text evidence="1">Belongs to the NADH dehydrogenase family.</text>
</comment>
<evidence type="ECO:0000259" key="6">
    <source>
        <dbReference type="Pfam" id="PF07992"/>
    </source>
</evidence>
<dbReference type="PANTHER" id="PTHR43706:SF38">
    <property type="entry name" value="FAD_NAD(P)-BINDING DOMAIN-CONTAINING PROTEIN"/>
    <property type="match status" value="1"/>
</dbReference>
<evidence type="ECO:0000256" key="2">
    <source>
        <dbReference type="ARBA" id="ARBA00022630"/>
    </source>
</evidence>
<evidence type="ECO:0000313" key="9">
    <source>
        <dbReference type="Proteomes" id="UP001642464"/>
    </source>
</evidence>
<proteinExistence type="inferred from homology"/>
<evidence type="ECO:0000256" key="4">
    <source>
        <dbReference type="ARBA" id="ARBA00023002"/>
    </source>
</evidence>
<dbReference type="EMBL" id="CAXAMM010012925">
    <property type="protein sequence ID" value="CAK9030037.1"/>
    <property type="molecule type" value="Genomic_DNA"/>
</dbReference>
<evidence type="ECO:0000313" key="8">
    <source>
        <dbReference type="EMBL" id="CAK9030037.1"/>
    </source>
</evidence>
<keyword evidence="3" id="KW-0274">FAD</keyword>
<protein>
    <submittedName>
        <fullName evidence="8">Mitochondrial</fullName>
    </submittedName>
</protein>
<dbReference type="Gene3D" id="3.50.50.100">
    <property type="match status" value="1"/>
</dbReference>
<dbReference type="InterPro" id="IPR036188">
    <property type="entry name" value="FAD/NAD-bd_sf"/>
</dbReference>
<dbReference type="PRINTS" id="PR00368">
    <property type="entry name" value="FADPNR"/>
</dbReference>
<keyword evidence="4" id="KW-0560">Oxidoreductase</keyword>
<accession>A0ABP0KVP4</accession>
<keyword evidence="5" id="KW-0520">NAD</keyword>
<dbReference type="PANTHER" id="PTHR43706">
    <property type="entry name" value="NADH DEHYDROGENASE"/>
    <property type="match status" value="1"/>
</dbReference>
<evidence type="ECO:0000256" key="1">
    <source>
        <dbReference type="ARBA" id="ARBA00005272"/>
    </source>
</evidence>
<evidence type="ECO:0000256" key="3">
    <source>
        <dbReference type="ARBA" id="ARBA00022827"/>
    </source>
</evidence>
<organism evidence="8 9">
    <name type="scientific">Durusdinium trenchii</name>
    <dbReference type="NCBI Taxonomy" id="1381693"/>
    <lineage>
        <taxon>Eukaryota</taxon>
        <taxon>Sar</taxon>
        <taxon>Alveolata</taxon>
        <taxon>Dinophyceae</taxon>
        <taxon>Suessiales</taxon>
        <taxon>Symbiodiniaceae</taxon>
        <taxon>Durusdinium</taxon>
    </lineage>
</organism>
<dbReference type="Proteomes" id="UP001642464">
    <property type="component" value="Unassembled WGS sequence"/>
</dbReference>
<comment type="caution">
    <text evidence="8">The sequence shown here is derived from an EMBL/GenBank/DDBJ whole genome shotgun (WGS) entry which is preliminary data.</text>
</comment>
<keyword evidence="2" id="KW-0285">Flavoprotein</keyword>
<dbReference type="InterPro" id="IPR054585">
    <property type="entry name" value="NDH2-like_C"/>
</dbReference>